<sequence>MNYWNYTVIGATALLTVAGCQSTEPYQPAVVTNVVEVSASQQEIYTKARQWFSEYFVSGESVIDYEDAESGTIIGNGITTIGVEEPFGLVAFKVDFTMRVDTKDGKFKAEYKINKHLNVGSGQSVEMYSVTEERKAKAKKAVEAITADLRQYIDSAPSSDDW</sequence>
<accession>A0ACD2HG05</accession>
<gene>
    <name evidence="1" type="ORF">CWI82_08645</name>
</gene>
<evidence type="ECO:0000313" key="2">
    <source>
        <dbReference type="Proteomes" id="UP000293092"/>
    </source>
</evidence>
<proteinExistence type="predicted"/>
<organism evidence="1 2">
    <name type="scientific">Pseudidiomarina tainanensis</name>
    <dbReference type="NCBI Taxonomy" id="502365"/>
    <lineage>
        <taxon>Bacteria</taxon>
        <taxon>Pseudomonadati</taxon>
        <taxon>Pseudomonadota</taxon>
        <taxon>Gammaproteobacteria</taxon>
        <taxon>Alteromonadales</taxon>
        <taxon>Idiomarinaceae</taxon>
        <taxon>Pseudidiomarina</taxon>
    </lineage>
</organism>
<evidence type="ECO:0000313" key="1">
    <source>
        <dbReference type="EMBL" id="RZQ55443.1"/>
    </source>
</evidence>
<name>A0ACD2HG05_9GAMM</name>
<dbReference type="Proteomes" id="UP000293092">
    <property type="component" value="Unassembled WGS sequence"/>
</dbReference>
<keyword evidence="2" id="KW-1185">Reference proteome</keyword>
<comment type="caution">
    <text evidence="1">The sequence shown here is derived from an EMBL/GenBank/DDBJ whole genome shotgun (WGS) entry which is preliminary data.</text>
</comment>
<dbReference type="EMBL" id="PIQJ01000002">
    <property type="protein sequence ID" value="RZQ55443.1"/>
    <property type="molecule type" value="Genomic_DNA"/>
</dbReference>
<protein>
    <submittedName>
        <fullName evidence="1">Uncharacterized protein</fullName>
    </submittedName>
</protein>
<reference evidence="1" key="1">
    <citation type="submission" date="2017-11" db="EMBL/GenBank/DDBJ databases">
        <title>Comparative genomic and phylogenomic analyses of the family Idiomarinaceae.</title>
        <authorList>
            <person name="Liu Y."/>
            <person name="Shao Z."/>
        </authorList>
    </citation>
    <scope>NUCLEOTIDE SEQUENCE</scope>
    <source>
        <strain evidence="1">PIN1</strain>
    </source>
</reference>